<dbReference type="EMBL" id="MSDU01000038">
    <property type="protein sequence ID" value="OLN21622.1"/>
    <property type="molecule type" value="Genomic_DNA"/>
</dbReference>
<gene>
    <name evidence="2" type="ORF">BTO30_02740</name>
    <name evidence="1" type="ORF">BTO30_14165</name>
</gene>
<dbReference type="RefSeq" id="WP_075397186.1">
    <property type="nucleotide sequence ID" value="NZ_MSDU01000004.1"/>
</dbReference>
<sequence length="79" mass="9071">MNTELNEKKCAHSLLYRIEEHLISGDLIDAKRRTVDLLNSLRELELIQEERVKRNVLVQDHRVLSDRSGGGVLLGHGNR</sequence>
<dbReference type="STRING" id="1714264.BTO30_02740"/>
<organism evidence="2 3">
    <name type="scientific">Domibacillus antri</name>
    <dbReference type="NCBI Taxonomy" id="1714264"/>
    <lineage>
        <taxon>Bacteria</taxon>
        <taxon>Bacillati</taxon>
        <taxon>Bacillota</taxon>
        <taxon>Bacilli</taxon>
        <taxon>Bacillales</taxon>
        <taxon>Bacillaceae</taxon>
        <taxon>Domibacillus</taxon>
    </lineage>
</organism>
<evidence type="ECO:0000313" key="3">
    <source>
        <dbReference type="Proteomes" id="UP000185568"/>
    </source>
</evidence>
<evidence type="ECO:0000313" key="1">
    <source>
        <dbReference type="EMBL" id="OLN21622.1"/>
    </source>
</evidence>
<comment type="caution">
    <text evidence="2">The sequence shown here is derived from an EMBL/GenBank/DDBJ whole genome shotgun (WGS) entry which is preliminary data.</text>
</comment>
<dbReference type="EMBL" id="MSDU01000004">
    <property type="protein sequence ID" value="OLN23875.1"/>
    <property type="molecule type" value="Genomic_DNA"/>
</dbReference>
<evidence type="ECO:0000313" key="2">
    <source>
        <dbReference type="EMBL" id="OLN23875.1"/>
    </source>
</evidence>
<reference evidence="2 3" key="1">
    <citation type="submission" date="2016-12" db="EMBL/GenBank/DDBJ databases">
        <title>Domibacillus antri genome sequencing.</title>
        <authorList>
            <person name="Verma A."/>
            <person name="Krishnamurthi S."/>
        </authorList>
    </citation>
    <scope>NUCLEOTIDE SEQUENCE [LARGE SCALE GENOMIC DNA]</scope>
    <source>
        <strain evidence="2 3">XD80</strain>
    </source>
</reference>
<dbReference type="AlphaFoldDB" id="A0A1Q8Q9D7"/>
<protein>
    <submittedName>
        <fullName evidence="2">Uncharacterized protein</fullName>
    </submittedName>
</protein>
<dbReference type="OrthoDB" id="2889342at2"/>
<dbReference type="Proteomes" id="UP000185568">
    <property type="component" value="Unassembled WGS sequence"/>
</dbReference>
<keyword evidence="3" id="KW-1185">Reference proteome</keyword>
<accession>A0A1Q8Q9D7</accession>
<name>A0A1Q8Q9D7_9BACI</name>
<proteinExistence type="predicted"/>